<keyword evidence="3" id="KW-1185">Reference proteome</keyword>
<comment type="caution">
    <text evidence="2">The sequence shown here is derived from an EMBL/GenBank/DDBJ whole genome shotgun (WGS) entry which is preliminary data.</text>
</comment>
<accession>A0A0A2EMX7</accession>
<protein>
    <recommendedName>
        <fullName evidence="4">HXXEE domain-containing protein</fullName>
    </recommendedName>
</protein>
<proteinExistence type="predicted"/>
<feature type="transmembrane region" description="Helical" evidence="1">
    <location>
        <begin position="47"/>
        <end position="67"/>
    </location>
</feature>
<feature type="transmembrane region" description="Helical" evidence="1">
    <location>
        <begin position="145"/>
        <end position="166"/>
    </location>
</feature>
<feature type="transmembrane region" description="Helical" evidence="1">
    <location>
        <begin position="112"/>
        <end position="133"/>
    </location>
</feature>
<dbReference type="InterPro" id="IPR025671">
    <property type="entry name" value="HXXEE"/>
</dbReference>
<keyword evidence="1" id="KW-0472">Membrane</keyword>
<sequence length="176" mass="20469">MDHLVFLMAVLPVVFMVHDFEEIIMLESWLRDHRTELRSRYPRFEQFVARQGLFGCSTSAFAVGVLHEFVWLSTFSLCGVYFGLYGLWFAAFTAYSVHLLIHMGQWLIHRGYIPCIITTVLTLPYCIHTFVVFGQKDLLPPGEMLSWGMGGILVMLATFPMAFFLMRKFAQWERKI</sequence>
<dbReference type="RefSeq" id="WP_036851702.1">
    <property type="nucleotide sequence ID" value="NZ_CALTZT010000060.1"/>
</dbReference>
<dbReference type="eggNOG" id="ENOG50333C4">
    <property type="taxonomic scope" value="Bacteria"/>
</dbReference>
<dbReference type="Proteomes" id="UP000030125">
    <property type="component" value="Unassembled WGS sequence"/>
</dbReference>
<keyword evidence="1" id="KW-1133">Transmembrane helix</keyword>
<evidence type="ECO:0000313" key="2">
    <source>
        <dbReference type="EMBL" id="KGN80211.1"/>
    </source>
</evidence>
<feature type="transmembrane region" description="Helical" evidence="1">
    <location>
        <begin position="6"/>
        <end position="26"/>
    </location>
</feature>
<dbReference type="AlphaFoldDB" id="A0A0A2EMX7"/>
<organism evidence="2 3">
    <name type="scientific">Porphyromonas cangingivalis</name>
    <dbReference type="NCBI Taxonomy" id="36874"/>
    <lineage>
        <taxon>Bacteria</taxon>
        <taxon>Pseudomonadati</taxon>
        <taxon>Bacteroidota</taxon>
        <taxon>Bacteroidia</taxon>
        <taxon>Bacteroidales</taxon>
        <taxon>Porphyromonadaceae</taxon>
        <taxon>Porphyromonas</taxon>
    </lineage>
</organism>
<dbReference type="STRING" id="36874.HQ34_00500"/>
<reference evidence="2 3" key="1">
    <citation type="submission" date="2014-08" db="EMBL/GenBank/DDBJ databases">
        <title>Porphyromonas cangingivalis strain:COT-109_OH1386 Genome sequencing.</title>
        <authorList>
            <person name="Wallis C."/>
            <person name="Deusch O."/>
            <person name="O'Flynn C."/>
            <person name="Davis I."/>
            <person name="Jospin G."/>
            <person name="Darling A.E."/>
            <person name="Coil D.A."/>
            <person name="Alexiev A."/>
            <person name="Horsfall A."/>
            <person name="Kirkwood N."/>
            <person name="Harris S."/>
            <person name="Eisen J.A."/>
        </authorList>
    </citation>
    <scope>NUCLEOTIDE SEQUENCE [LARGE SCALE GENOMIC DNA]</scope>
    <source>
        <strain evidence="3">COT-109 OH1386</strain>
    </source>
</reference>
<evidence type="ECO:0000256" key="1">
    <source>
        <dbReference type="SAM" id="Phobius"/>
    </source>
</evidence>
<keyword evidence="1" id="KW-0812">Transmembrane</keyword>
<name>A0A0A2EMX7_PORCN</name>
<gene>
    <name evidence="2" type="ORF">HQ35_05790</name>
</gene>
<feature type="transmembrane region" description="Helical" evidence="1">
    <location>
        <begin position="79"/>
        <end position="100"/>
    </location>
</feature>
<evidence type="ECO:0000313" key="3">
    <source>
        <dbReference type="Proteomes" id="UP000030125"/>
    </source>
</evidence>
<dbReference type="Pfam" id="PF13787">
    <property type="entry name" value="HXXEE"/>
    <property type="match status" value="1"/>
</dbReference>
<evidence type="ECO:0008006" key="4">
    <source>
        <dbReference type="Google" id="ProtNLM"/>
    </source>
</evidence>
<dbReference type="EMBL" id="JQJD01000043">
    <property type="protein sequence ID" value="KGN80211.1"/>
    <property type="molecule type" value="Genomic_DNA"/>
</dbReference>